<dbReference type="HAMAP" id="MF_01401">
    <property type="entry name" value="MsrA"/>
    <property type="match status" value="1"/>
</dbReference>
<evidence type="ECO:0000256" key="5">
    <source>
        <dbReference type="SAM" id="MobiDB-lite"/>
    </source>
</evidence>
<evidence type="ECO:0000256" key="3">
    <source>
        <dbReference type="ARBA" id="ARBA00048782"/>
    </source>
</evidence>
<evidence type="ECO:0000259" key="6">
    <source>
        <dbReference type="Pfam" id="PF01625"/>
    </source>
</evidence>
<evidence type="ECO:0000313" key="7">
    <source>
        <dbReference type="EMBL" id="KFN46895.1"/>
    </source>
</evidence>
<dbReference type="EMBL" id="AVCK01000012">
    <property type="protein sequence ID" value="KFN46895.1"/>
    <property type="molecule type" value="Genomic_DNA"/>
</dbReference>
<organism evidence="7 8">
    <name type="scientific">Arenimonas metalli CF5-1</name>
    <dbReference type="NCBI Taxonomy" id="1384056"/>
    <lineage>
        <taxon>Bacteria</taxon>
        <taxon>Pseudomonadati</taxon>
        <taxon>Pseudomonadota</taxon>
        <taxon>Gammaproteobacteria</taxon>
        <taxon>Lysobacterales</taxon>
        <taxon>Lysobacteraceae</taxon>
        <taxon>Arenimonas</taxon>
    </lineage>
</organism>
<dbReference type="PATRIC" id="fig|1384056.3.peg.821"/>
<comment type="function">
    <text evidence="4">Has an important function as a repair enzyme for proteins that have been inactivated by oxidation. Catalyzes the reversible oxidation-reduction of methionine sulfoxide in proteins to methionine.</text>
</comment>
<comment type="catalytic activity">
    <reaction evidence="2 4">
        <text>L-methionyl-[protein] + [thioredoxin]-disulfide + H2O = L-methionyl-(S)-S-oxide-[protein] + [thioredoxin]-dithiol</text>
        <dbReference type="Rhea" id="RHEA:14217"/>
        <dbReference type="Rhea" id="RHEA-COMP:10698"/>
        <dbReference type="Rhea" id="RHEA-COMP:10700"/>
        <dbReference type="Rhea" id="RHEA-COMP:12313"/>
        <dbReference type="Rhea" id="RHEA-COMP:12315"/>
        <dbReference type="ChEBI" id="CHEBI:15377"/>
        <dbReference type="ChEBI" id="CHEBI:16044"/>
        <dbReference type="ChEBI" id="CHEBI:29950"/>
        <dbReference type="ChEBI" id="CHEBI:44120"/>
        <dbReference type="ChEBI" id="CHEBI:50058"/>
        <dbReference type="EC" id="1.8.4.11"/>
    </reaction>
</comment>
<keyword evidence="1 4" id="KW-0560">Oxidoreductase</keyword>
<evidence type="ECO:0000256" key="4">
    <source>
        <dbReference type="HAMAP-Rule" id="MF_01401"/>
    </source>
</evidence>
<dbReference type="Proteomes" id="UP000029393">
    <property type="component" value="Unassembled WGS sequence"/>
</dbReference>
<protein>
    <recommendedName>
        <fullName evidence="4">Peptide methionine sulfoxide reductase MsrA</fullName>
        <shortName evidence="4">Protein-methionine-S-oxide reductase</shortName>
        <ecNumber evidence="4">1.8.4.11</ecNumber>
    </recommendedName>
    <alternativeName>
        <fullName evidence="4">Peptide-methionine (S)-S-oxide reductase</fullName>
        <shortName evidence="4">Peptide Met(O) reductase</shortName>
    </alternativeName>
</protein>
<feature type="domain" description="Peptide methionine sulphoxide reductase MsrA" evidence="6">
    <location>
        <begin position="35"/>
        <end position="187"/>
    </location>
</feature>
<dbReference type="RefSeq" id="WP_034210983.1">
    <property type="nucleotide sequence ID" value="NZ_AVCK01000012.1"/>
</dbReference>
<dbReference type="Pfam" id="PF01625">
    <property type="entry name" value="PMSR"/>
    <property type="match status" value="1"/>
</dbReference>
<feature type="active site" evidence="4">
    <location>
        <position position="42"/>
    </location>
</feature>
<dbReference type="NCBIfam" id="TIGR00401">
    <property type="entry name" value="msrA"/>
    <property type="match status" value="1"/>
</dbReference>
<accession>A0A091BRE7</accession>
<name>A0A091BRE7_9GAMM</name>
<feature type="region of interest" description="Disordered" evidence="5">
    <location>
        <begin position="1"/>
        <end position="20"/>
    </location>
</feature>
<dbReference type="SUPFAM" id="SSF55068">
    <property type="entry name" value="Peptide methionine sulfoxide reductase"/>
    <property type="match status" value="1"/>
</dbReference>
<comment type="catalytic activity">
    <reaction evidence="3 4">
        <text>[thioredoxin]-disulfide + L-methionine + H2O = L-methionine (S)-S-oxide + [thioredoxin]-dithiol</text>
        <dbReference type="Rhea" id="RHEA:19993"/>
        <dbReference type="Rhea" id="RHEA-COMP:10698"/>
        <dbReference type="Rhea" id="RHEA-COMP:10700"/>
        <dbReference type="ChEBI" id="CHEBI:15377"/>
        <dbReference type="ChEBI" id="CHEBI:29950"/>
        <dbReference type="ChEBI" id="CHEBI:50058"/>
        <dbReference type="ChEBI" id="CHEBI:57844"/>
        <dbReference type="ChEBI" id="CHEBI:58772"/>
        <dbReference type="EC" id="1.8.4.11"/>
    </reaction>
</comment>
<dbReference type="GO" id="GO:0033744">
    <property type="term" value="F:L-methionine:thioredoxin-disulfide S-oxidoreductase activity"/>
    <property type="evidence" value="ECO:0007669"/>
    <property type="project" value="RHEA"/>
</dbReference>
<reference evidence="7 8" key="1">
    <citation type="submission" date="2013-09" db="EMBL/GenBank/DDBJ databases">
        <title>Genome sequencing of Arenimonas metalli.</title>
        <authorList>
            <person name="Chen F."/>
            <person name="Wang G."/>
        </authorList>
    </citation>
    <scope>NUCLEOTIDE SEQUENCE [LARGE SCALE GENOMIC DNA]</scope>
    <source>
        <strain evidence="7 8">CF5-1</strain>
    </source>
</reference>
<comment type="similarity">
    <text evidence="4">Belongs to the MsrA Met sulfoxide reductase family.</text>
</comment>
<comment type="caution">
    <text evidence="7">The sequence shown here is derived from an EMBL/GenBank/DDBJ whole genome shotgun (WGS) entry which is preliminary data.</text>
</comment>
<dbReference type="GO" id="GO:0008113">
    <property type="term" value="F:peptide-methionine (S)-S-oxide reductase activity"/>
    <property type="evidence" value="ECO:0007669"/>
    <property type="project" value="UniProtKB-UniRule"/>
</dbReference>
<dbReference type="STRING" id="1384056.N787_00955"/>
<evidence type="ECO:0000256" key="1">
    <source>
        <dbReference type="ARBA" id="ARBA00023002"/>
    </source>
</evidence>
<evidence type="ECO:0000256" key="2">
    <source>
        <dbReference type="ARBA" id="ARBA00047806"/>
    </source>
</evidence>
<proteinExistence type="inferred from homology"/>
<dbReference type="Gene3D" id="3.30.1060.10">
    <property type="entry name" value="Peptide methionine sulphoxide reductase MsrA"/>
    <property type="match status" value="1"/>
</dbReference>
<dbReference type="OrthoDB" id="4174719at2"/>
<dbReference type="InterPro" id="IPR036509">
    <property type="entry name" value="Met_Sox_Rdtase_MsrA_sf"/>
</dbReference>
<dbReference type="EC" id="1.8.4.11" evidence="4"/>
<dbReference type="PANTHER" id="PTHR43774">
    <property type="entry name" value="PEPTIDE METHIONINE SULFOXIDE REDUCTASE"/>
    <property type="match status" value="1"/>
</dbReference>
<evidence type="ECO:0000313" key="8">
    <source>
        <dbReference type="Proteomes" id="UP000029393"/>
    </source>
</evidence>
<dbReference type="InterPro" id="IPR002569">
    <property type="entry name" value="Met_Sox_Rdtase_MsrA_dom"/>
</dbReference>
<keyword evidence="8" id="KW-1185">Reference proteome</keyword>
<gene>
    <name evidence="4" type="primary">msrA</name>
    <name evidence="7" type="ORF">N787_00955</name>
</gene>
<dbReference type="eggNOG" id="COG0225">
    <property type="taxonomic scope" value="Bacteria"/>
</dbReference>
<sequence>MADPSCDLPGTGLRVPPAKVPDPAVDVPTAADRGEAILAGGCFWCTEAVYRQLAGVTDVVPGYAGGDADTANYKAVCSGETAHAEAIRILYDPMQLSYGQLLKVFFAVAHDPTQKDRQGNDVGPQYRSALFPLDAGQEQVARAYLAQLDASGAFAARLATRIEPLEAFFVAEAYHHDYAAKNPGQPYIRFVSLPKVAKLVQAFPDKLR</sequence>
<dbReference type="PANTHER" id="PTHR43774:SF1">
    <property type="entry name" value="PEPTIDE METHIONINE SULFOXIDE REDUCTASE MSRA 2"/>
    <property type="match status" value="1"/>
</dbReference>
<dbReference type="AlphaFoldDB" id="A0A091BRE7"/>